<evidence type="ECO:0000313" key="2">
    <source>
        <dbReference type="EMBL" id="KAG8539171.1"/>
    </source>
</evidence>
<protein>
    <submittedName>
        <fullName evidence="2">Uncharacterized protein</fullName>
    </submittedName>
</protein>
<name>A0AAV6YR78_ENGPU</name>
<feature type="region of interest" description="Disordered" evidence="1">
    <location>
        <begin position="1"/>
        <end position="26"/>
    </location>
</feature>
<proteinExistence type="predicted"/>
<dbReference type="Proteomes" id="UP000824782">
    <property type="component" value="Unassembled WGS sequence"/>
</dbReference>
<evidence type="ECO:0000256" key="1">
    <source>
        <dbReference type="SAM" id="MobiDB-lite"/>
    </source>
</evidence>
<reference evidence="2" key="1">
    <citation type="thesis" date="2020" institute="ProQuest LLC" country="789 East Eisenhower Parkway, Ann Arbor, MI, USA">
        <title>Comparative Genomics and Chromosome Evolution.</title>
        <authorList>
            <person name="Mudd A.B."/>
        </authorList>
    </citation>
    <scope>NUCLEOTIDE SEQUENCE</scope>
    <source>
        <strain evidence="2">237g6f4</strain>
        <tissue evidence="2">Blood</tissue>
    </source>
</reference>
<sequence>MQLHLMPQMKGRAVDSKKKGSQQKVKAPTIIPSVRAAFCSRLKMEMFFRSCRISLDKVANSSTALFFLELFFGAILSSKQ</sequence>
<gene>
    <name evidence="2" type="ORF">GDO81_021295</name>
</gene>
<organism evidence="2 3">
    <name type="scientific">Engystomops pustulosus</name>
    <name type="common">Tungara frog</name>
    <name type="synonym">Physalaemus pustulosus</name>
    <dbReference type="NCBI Taxonomy" id="76066"/>
    <lineage>
        <taxon>Eukaryota</taxon>
        <taxon>Metazoa</taxon>
        <taxon>Chordata</taxon>
        <taxon>Craniata</taxon>
        <taxon>Vertebrata</taxon>
        <taxon>Euteleostomi</taxon>
        <taxon>Amphibia</taxon>
        <taxon>Batrachia</taxon>
        <taxon>Anura</taxon>
        <taxon>Neobatrachia</taxon>
        <taxon>Hyloidea</taxon>
        <taxon>Leptodactylidae</taxon>
        <taxon>Leiuperinae</taxon>
        <taxon>Engystomops</taxon>
    </lineage>
</organism>
<evidence type="ECO:0000313" key="3">
    <source>
        <dbReference type="Proteomes" id="UP000824782"/>
    </source>
</evidence>
<dbReference type="AlphaFoldDB" id="A0AAV6YR78"/>
<keyword evidence="3" id="KW-1185">Reference proteome</keyword>
<dbReference type="EMBL" id="WNYA01015916">
    <property type="protein sequence ID" value="KAG8539171.1"/>
    <property type="molecule type" value="Genomic_DNA"/>
</dbReference>
<accession>A0AAV6YR78</accession>
<comment type="caution">
    <text evidence="2">The sequence shown here is derived from an EMBL/GenBank/DDBJ whole genome shotgun (WGS) entry which is preliminary data.</text>
</comment>